<proteinExistence type="predicted"/>
<keyword evidence="2" id="KW-1185">Reference proteome</keyword>
<dbReference type="EMBL" id="LXQA010150766">
    <property type="protein sequence ID" value="MCI26007.1"/>
    <property type="molecule type" value="Genomic_DNA"/>
</dbReference>
<sequence>ETTVVNVKNSAWLIGEVSFDPFILGSRDMEVLEARNEGGSQIAGFHGKAIVRDNSIVEAERVVIAPNPPNTCSKSVGDSRR</sequence>
<comment type="caution">
    <text evidence="1">The sequence shown here is derived from an EMBL/GenBank/DDBJ whole genome shotgun (WGS) entry which is preliminary data.</text>
</comment>
<feature type="non-terminal residue" evidence="1">
    <location>
        <position position="1"/>
    </location>
</feature>
<accession>A0A392QPV8</accession>
<protein>
    <submittedName>
        <fullName evidence="1">Uncharacterized protein</fullName>
    </submittedName>
</protein>
<evidence type="ECO:0000313" key="1">
    <source>
        <dbReference type="EMBL" id="MCI26007.1"/>
    </source>
</evidence>
<evidence type="ECO:0000313" key="2">
    <source>
        <dbReference type="Proteomes" id="UP000265520"/>
    </source>
</evidence>
<dbReference type="Proteomes" id="UP000265520">
    <property type="component" value="Unassembled WGS sequence"/>
</dbReference>
<dbReference type="AlphaFoldDB" id="A0A392QPV8"/>
<organism evidence="1 2">
    <name type="scientific">Trifolium medium</name>
    <dbReference type="NCBI Taxonomy" id="97028"/>
    <lineage>
        <taxon>Eukaryota</taxon>
        <taxon>Viridiplantae</taxon>
        <taxon>Streptophyta</taxon>
        <taxon>Embryophyta</taxon>
        <taxon>Tracheophyta</taxon>
        <taxon>Spermatophyta</taxon>
        <taxon>Magnoliopsida</taxon>
        <taxon>eudicotyledons</taxon>
        <taxon>Gunneridae</taxon>
        <taxon>Pentapetalae</taxon>
        <taxon>rosids</taxon>
        <taxon>fabids</taxon>
        <taxon>Fabales</taxon>
        <taxon>Fabaceae</taxon>
        <taxon>Papilionoideae</taxon>
        <taxon>50 kb inversion clade</taxon>
        <taxon>NPAAA clade</taxon>
        <taxon>Hologalegina</taxon>
        <taxon>IRL clade</taxon>
        <taxon>Trifolieae</taxon>
        <taxon>Trifolium</taxon>
    </lineage>
</organism>
<reference evidence="1 2" key="1">
    <citation type="journal article" date="2018" name="Front. Plant Sci.">
        <title>Red Clover (Trifolium pratense) and Zigzag Clover (T. medium) - A Picture of Genomic Similarities and Differences.</title>
        <authorList>
            <person name="Dluhosova J."/>
            <person name="Istvanek J."/>
            <person name="Nedelnik J."/>
            <person name="Repkova J."/>
        </authorList>
    </citation>
    <scope>NUCLEOTIDE SEQUENCE [LARGE SCALE GENOMIC DNA]</scope>
    <source>
        <strain evidence="2">cv. 10/8</strain>
        <tissue evidence="1">Leaf</tissue>
    </source>
</reference>
<name>A0A392QPV8_9FABA</name>